<name>A0AAD6HXA4_9EURO</name>
<organism evidence="2 3">
    <name type="scientific">Penicillium malachiteum</name>
    <dbReference type="NCBI Taxonomy" id="1324776"/>
    <lineage>
        <taxon>Eukaryota</taxon>
        <taxon>Fungi</taxon>
        <taxon>Dikarya</taxon>
        <taxon>Ascomycota</taxon>
        <taxon>Pezizomycotina</taxon>
        <taxon>Eurotiomycetes</taxon>
        <taxon>Eurotiomycetidae</taxon>
        <taxon>Eurotiales</taxon>
        <taxon>Aspergillaceae</taxon>
        <taxon>Penicillium</taxon>
    </lineage>
</organism>
<dbReference type="Proteomes" id="UP001215712">
    <property type="component" value="Unassembled WGS sequence"/>
</dbReference>
<evidence type="ECO:0000256" key="1">
    <source>
        <dbReference type="SAM" id="MobiDB-lite"/>
    </source>
</evidence>
<evidence type="ECO:0000313" key="2">
    <source>
        <dbReference type="EMBL" id="KAJ5740766.1"/>
    </source>
</evidence>
<feature type="compositionally biased region" description="Basic and acidic residues" evidence="1">
    <location>
        <begin position="93"/>
        <end position="135"/>
    </location>
</feature>
<proteinExistence type="predicted"/>
<comment type="caution">
    <text evidence="2">The sequence shown here is derived from an EMBL/GenBank/DDBJ whole genome shotgun (WGS) entry which is preliminary data.</text>
</comment>
<dbReference type="EMBL" id="JAQJAN010000001">
    <property type="protein sequence ID" value="KAJ5740766.1"/>
    <property type="molecule type" value="Genomic_DNA"/>
</dbReference>
<protein>
    <submittedName>
        <fullName evidence="2">Uncharacterized protein</fullName>
    </submittedName>
</protein>
<feature type="compositionally biased region" description="Basic residues" evidence="1">
    <location>
        <begin position="383"/>
        <end position="392"/>
    </location>
</feature>
<gene>
    <name evidence="2" type="ORF">N7493_000638</name>
</gene>
<reference evidence="2" key="1">
    <citation type="journal article" date="2023" name="IMA Fungus">
        <title>Comparative genomic study of the Penicillium genus elucidates a diverse pangenome and 15 lateral gene transfer events.</title>
        <authorList>
            <person name="Petersen C."/>
            <person name="Sorensen T."/>
            <person name="Nielsen M.R."/>
            <person name="Sondergaard T.E."/>
            <person name="Sorensen J.L."/>
            <person name="Fitzpatrick D.A."/>
            <person name="Frisvad J.C."/>
            <person name="Nielsen K.L."/>
        </authorList>
    </citation>
    <scope>NUCLEOTIDE SEQUENCE</scope>
    <source>
        <strain evidence="2">IBT 17514</strain>
    </source>
</reference>
<feature type="compositionally biased region" description="Basic and acidic residues" evidence="1">
    <location>
        <begin position="292"/>
        <end position="305"/>
    </location>
</feature>
<feature type="compositionally biased region" description="Basic and acidic residues" evidence="1">
    <location>
        <begin position="27"/>
        <end position="36"/>
    </location>
</feature>
<sequence length="458" mass="53012">MVDVEDAEGQSPKESSKGSAPSKRRSQKESRPRPEYDDPVMVDADQGPSGPDDGVLVDRDPRERRLKRANTAPPKKQESGGLMGIFGSLRKNTRPEMPDRRKSRSYRDEGYQYMTEPERDDPRRLARRDDRDRDRDRRRRSVRPETDAEGFATDYAGAPAFETEPEDAEARRAARRAKRSSRQAPSDTRDFEEAREAEERRARRREKERAREQRDRELAEEEERRRIRRAAREERRAREEQAAREAEAAAEAEARAAERRERRRLRDLREEEMAAQAKRRRSRAEEPVNLYPDERRRGSRTDDSKARRRPRPIIDEYPEPAMTGGLPGRPKDKTSSWVYSQADEPPEPPPLVPTFIDMPPAAAAAAEGLNAHSLSSDEEARRAVRRRARRRAKYGDIPDEEIDDMRSRRRESRRDPKSSSGSGDYERDRGMRSRGSRQDAPPSSGTKKSSWLRKLANF</sequence>
<feature type="region of interest" description="Disordered" evidence="1">
    <location>
        <begin position="1"/>
        <end position="458"/>
    </location>
</feature>
<reference evidence="2" key="2">
    <citation type="submission" date="2023-01" db="EMBL/GenBank/DDBJ databases">
        <authorList>
            <person name="Petersen C."/>
        </authorList>
    </citation>
    <scope>NUCLEOTIDE SEQUENCE</scope>
    <source>
        <strain evidence="2">IBT 17514</strain>
    </source>
</reference>
<keyword evidence="3" id="KW-1185">Reference proteome</keyword>
<evidence type="ECO:0000313" key="3">
    <source>
        <dbReference type="Proteomes" id="UP001215712"/>
    </source>
</evidence>
<accession>A0AAD6HXA4</accession>
<dbReference type="AlphaFoldDB" id="A0AAD6HXA4"/>
<feature type="compositionally biased region" description="Basic and acidic residues" evidence="1">
    <location>
        <begin position="187"/>
        <end position="260"/>
    </location>
</feature>